<dbReference type="Pfam" id="PF00005">
    <property type="entry name" value="ABC_tran"/>
    <property type="match status" value="1"/>
</dbReference>
<dbReference type="EMBL" id="FN869859">
    <property type="protein sequence ID" value="CCC80873.1"/>
    <property type="molecule type" value="Genomic_DNA"/>
</dbReference>
<dbReference type="GO" id="GO:0005524">
    <property type="term" value="F:ATP binding"/>
    <property type="evidence" value="ECO:0007669"/>
    <property type="project" value="UniProtKB-KW"/>
</dbReference>
<dbReference type="PANTHER" id="PTHR43553">
    <property type="entry name" value="HEAVY METAL TRANSPORTER"/>
    <property type="match status" value="1"/>
</dbReference>
<evidence type="ECO:0000256" key="5">
    <source>
        <dbReference type="ARBA" id="ARBA00022840"/>
    </source>
</evidence>
<feature type="domain" description="ABC transporter" evidence="7">
    <location>
        <begin position="11"/>
        <end position="234"/>
    </location>
</feature>
<dbReference type="GO" id="GO:0016887">
    <property type="term" value="F:ATP hydrolysis activity"/>
    <property type="evidence" value="ECO:0007669"/>
    <property type="project" value="InterPro"/>
</dbReference>
<accession>G4RMS9</accession>
<dbReference type="InterPro" id="IPR017871">
    <property type="entry name" value="ABC_transporter-like_CS"/>
</dbReference>
<comment type="similarity">
    <text evidence="2">Belongs to the ABC transporter superfamily.</text>
</comment>
<gene>
    <name evidence="8" type="primary">cbiO</name>
    <name evidence="8" type="ordered locus">TTX_0194</name>
</gene>
<evidence type="ECO:0000256" key="3">
    <source>
        <dbReference type="ARBA" id="ARBA00022448"/>
    </source>
</evidence>
<dbReference type="Gene3D" id="3.40.50.300">
    <property type="entry name" value="P-loop containing nucleotide triphosphate hydrolases"/>
    <property type="match status" value="1"/>
</dbReference>
<evidence type="ECO:0000256" key="2">
    <source>
        <dbReference type="ARBA" id="ARBA00005417"/>
    </source>
</evidence>
<evidence type="ECO:0000256" key="6">
    <source>
        <dbReference type="ARBA" id="ARBA00025157"/>
    </source>
</evidence>
<dbReference type="InterPro" id="IPR003439">
    <property type="entry name" value="ABC_transporter-like_ATP-bd"/>
</dbReference>
<dbReference type="SUPFAM" id="SSF52540">
    <property type="entry name" value="P-loop containing nucleoside triphosphate hydrolases"/>
    <property type="match status" value="1"/>
</dbReference>
<dbReference type="InterPro" id="IPR027417">
    <property type="entry name" value="P-loop_NTPase"/>
</dbReference>
<dbReference type="KEGG" id="ttn:TTX_0194"/>
<evidence type="ECO:0000313" key="8">
    <source>
        <dbReference type="EMBL" id="CCC80873.1"/>
    </source>
</evidence>
<comment type="subcellular location">
    <subcellularLocation>
        <location evidence="1">Cell membrane</location>
        <topology evidence="1">Peripheral membrane protein</topology>
    </subcellularLocation>
</comment>
<dbReference type="AlphaFoldDB" id="G4RMS9"/>
<dbReference type="PaxDb" id="768679-TTX_0194"/>
<dbReference type="InterPro" id="IPR003593">
    <property type="entry name" value="AAA+_ATPase"/>
</dbReference>
<keyword evidence="3" id="KW-0813">Transport</keyword>
<dbReference type="eggNOG" id="arCOG00202">
    <property type="taxonomic scope" value="Archaea"/>
</dbReference>
<dbReference type="GO" id="GO:0042626">
    <property type="term" value="F:ATPase-coupled transmembrane transporter activity"/>
    <property type="evidence" value="ECO:0007669"/>
    <property type="project" value="TreeGrafter"/>
</dbReference>
<dbReference type="STRING" id="768679.TTX_0194"/>
<keyword evidence="4" id="KW-0547">Nucleotide-binding</keyword>
<dbReference type="PANTHER" id="PTHR43553:SF24">
    <property type="entry name" value="ENERGY-COUPLING FACTOR TRANSPORTER ATP-BINDING PROTEIN ECFA1"/>
    <property type="match status" value="1"/>
</dbReference>
<organism evidence="8 9">
    <name type="scientific">Thermoproteus tenax (strain ATCC 35583 / DSM 2078 / JCM 9277 / NBRC 100435 / Kra 1)</name>
    <dbReference type="NCBI Taxonomy" id="768679"/>
    <lineage>
        <taxon>Archaea</taxon>
        <taxon>Thermoproteota</taxon>
        <taxon>Thermoprotei</taxon>
        <taxon>Thermoproteales</taxon>
        <taxon>Thermoproteaceae</taxon>
        <taxon>Thermoproteus</taxon>
    </lineage>
</organism>
<sequence>MRGGGRSEWPMRREVLRASGVAAGYVEPVVKEANISVEEGEIAAVVGPTGSGKTTLLLTLAGLLRPWRGEVLFMGRPLWDQLPEARRHIGVMFQNPDDMFFNSTVRDEIAYTAVRAHGPEKGLEMALNVAEALGLKPLLDKQPYKLSGGQKRLVALAAAVAHMPKLLILDEPTTYLDEGASERALAFIRALRDGGAAVIIATHDLELVCRIADRVYELRDGVLLPSSKRSRRNLCICS</sequence>
<evidence type="ECO:0000259" key="7">
    <source>
        <dbReference type="PROSITE" id="PS50893"/>
    </source>
</evidence>
<comment type="function">
    <text evidence="6">Probably part of an ABC transporter complex. Responsible for energy coupling to the transport system.</text>
</comment>
<dbReference type="InterPro" id="IPR050095">
    <property type="entry name" value="ECF_ABC_transporter_ATP-bd"/>
</dbReference>
<name>G4RMS9_THETK</name>
<keyword evidence="9" id="KW-1185">Reference proteome</keyword>
<dbReference type="Proteomes" id="UP000002654">
    <property type="component" value="Chromosome"/>
</dbReference>
<dbReference type="HOGENOM" id="CLU_000604_1_22_2"/>
<evidence type="ECO:0000256" key="4">
    <source>
        <dbReference type="ARBA" id="ARBA00022741"/>
    </source>
</evidence>
<proteinExistence type="inferred from homology"/>
<dbReference type="PROSITE" id="PS00211">
    <property type="entry name" value="ABC_TRANSPORTER_1"/>
    <property type="match status" value="1"/>
</dbReference>
<dbReference type="GO" id="GO:0043190">
    <property type="term" value="C:ATP-binding cassette (ABC) transporter complex"/>
    <property type="evidence" value="ECO:0007669"/>
    <property type="project" value="TreeGrafter"/>
</dbReference>
<dbReference type="PATRIC" id="fig|768679.9.peg.203"/>
<dbReference type="CDD" id="cd03225">
    <property type="entry name" value="ABC_cobalt_CbiO_domain1"/>
    <property type="match status" value="1"/>
</dbReference>
<protein>
    <submittedName>
        <fullName evidence="8">Cobalt ABC transporter, ATP-binding protein</fullName>
    </submittedName>
</protein>
<dbReference type="InterPro" id="IPR015856">
    <property type="entry name" value="ABC_transpr_CbiO/EcfA_su"/>
</dbReference>
<dbReference type="SMART" id="SM00382">
    <property type="entry name" value="AAA"/>
    <property type="match status" value="1"/>
</dbReference>
<evidence type="ECO:0000256" key="1">
    <source>
        <dbReference type="ARBA" id="ARBA00004202"/>
    </source>
</evidence>
<dbReference type="PROSITE" id="PS50893">
    <property type="entry name" value="ABC_TRANSPORTER_2"/>
    <property type="match status" value="1"/>
</dbReference>
<keyword evidence="5 8" id="KW-0067">ATP-binding</keyword>
<evidence type="ECO:0000313" key="9">
    <source>
        <dbReference type="Proteomes" id="UP000002654"/>
    </source>
</evidence>
<reference evidence="8 9" key="1">
    <citation type="journal article" date="2011" name="PLoS ONE">
        <title>The complete genome sequence of Thermoproteus tenax: a physiologically versatile member of the Crenarchaeota.</title>
        <authorList>
            <person name="Siebers B."/>
            <person name="Zaparty M."/>
            <person name="Raddatz G."/>
            <person name="Tjaden B."/>
            <person name="Albers S.V."/>
            <person name="Bell S.D."/>
            <person name="Blombach F."/>
            <person name="Kletzin A."/>
            <person name="Kyrpides N."/>
            <person name="Lanz C."/>
            <person name="Plagens A."/>
            <person name="Rampp M."/>
            <person name="Rosinus A."/>
            <person name="von Jan M."/>
            <person name="Makarova K.S."/>
            <person name="Klenk H.P."/>
            <person name="Schuster S.C."/>
            <person name="Hensel R."/>
        </authorList>
    </citation>
    <scope>NUCLEOTIDE SEQUENCE [LARGE SCALE GENOMIC DNA]</scope>
    <source>
        <strain evidence="9">ATCC 35583 / DSM 2078 / JCM 9277 / NBRC 100435 / Kra 1</strain>
    </source>
</reference>